<sequence>MKTSDKPTAHILVRARTNSEWDCCDFAIIHLSEEWRKLQEKRIEAVKPFGDDYSFQSMRFYDGSVNFFQSKDEGPDVEELLANKQWVFVELDDGELDKLTSPENSLDFYKIVIYREGNARYEAFGKHTDEEFWTNEFPLQQLTGQTIKI</sequence>
<dbReference type="EMBL" id="VWAW01000034">
    <property type="protein sequence ID" value="KAA5167207.1"/>
    <property type="molecule type" value="Genomic_DNA"/>
</dbReference>
<protein>
    <submittedName>
        <fullName evidence="1">Uncharacterized protein</fullName>
    </submittedName>
</protein>
<dbReference type="AlphaFoldDB" id="A0A642KX40"/>
<accession>A0A642KX40</accession>
<reference evidence="1 2" key="1">
    <citation type="journal article" date="2019" name="Nat. Med.">
        <title>A library of human gut bacterial isolates paired with longitudinal multiomics data enables mechanistic microbiome research.</title>
        <authorList>
            <person name="Poyet M."/>
            <person name="Groussin M."/>
            <person name="Gibbons S.M."/>
            <person name="Avila-Pacheco J."/>
            <person name="Jiang X."/>
            <person name="Kearney S.M."/>
            <person name="Perrotta A.R."/>
            <person name="Berdy B."/>
            <person name="Zhao S."/>
            <person name="Lieberman T.D."/>
            <person name="Swanson P.K."/>
            <person name="Smith M."/>
            <person name="Roesemann S."/>
            <person name="Alexander J.E."/>
            <person name="Rich S.A."/>
            <person name="Livny J."/>
            <person name="Vlamakis H."/>
            <person name="Clish C."/>
            <person name="Bullock K."/>
            <person name="Deik A."/>
            <person name="Scott J."/>
            <person name="Pierce K.A."/>
            <person name="Xavier R.J."/>
            <person name="Alm E.J."/>
        </authorList>
    </citation>
    <scope>NUCLEOTIDE SEQUENCE [LARGE SCALE GENOMIC DNA]</scope>
    <source>
        <strain evidence="1 2">BIOML-A7</strain>
    </source>
</reference>
<evidence type="ECO:0000313" key="1">
    <source>
        <dbReference type="EMBL" id="KAA5167207.1"/>
    </source>
</evidence>
<proteinExistence type="predicted"/>
<dbReference type="Proteomes" id="UP000436803">
    <property type="component" value="Unassembled WGS sequence"/>
</dbReference>
<comment type="caution">
    <text evidence="1">The sequence shown here is derived from an EMBL/GenBank/DDBJ whole genome shotgun (WGS) entry which is preliminary data.</text>
</comment>
<evidence type="ECO:0000313" key="2">
    <source>
        <dbReference type="Proteomes" id="UP000436803"/>
    </source>
</evidence>
<organism evidence="1 2">
    <name type="scientific">Bacteroides fragilis</name>
    <dbReference type="NCBI Taxonomy" id="817"/>
    <lineage>
        <taxon>Bacteria</taxon>
        <taxon>Pseudomonadati</taxon>
        <taxon>Bacteroidota</taxon>
        <taxon>Bacteroidia</taxon>
        <taxon>Bacteroidales</taxon>
        <taxon>Bacteroidaceae</taxon>
        <taxon>Bacteroides</taxon>
    </lineage>
</organism>
<gene>
    <name evidence="1" type="ORF">F2Z29_23170</name>
</gene>
<name>A0A642KX40_BACFG</name>